<evidence type="ECO:0000313" key="2">
    <source>
        <dbReference type="Proteomes" id="UP001143910"/>
    </source>
</evidence>
<protein>
    <submittedName>
        <fullName evidence="1">Uncharacterized protein</fullName>
    </submittedName>
</protein>
<gene>
    <name evidence="1" type="ORF">NQ176_g2044</name>
</gene>
<accession>A0ACC1NR60</accession>
<sequence length="367" mass="40759">MSSPVDIGVALSPSCSRDEIDHIINDIIILNKNREQDDIIRLELVEKAKSLLRSLETPRETMVRHLWAEVSRIMRHIAALGYLAEVGPDEYSLTNFSKSLSIPIIGDGYPGLCASNQIAINRMPQYLQSTKYVDPAPHGVFKFAHDTELPIFGWFGQNPVIAKQFGHHMAAYVKGQPTWMDIYPVKEALLEGFADEPNAVMFVDVGGSHGHVVQELHDSLPTVPGRLVVQDLPDVIGAIGPDALAAKIEKMPHDFFTEQPIKGARAYYMRAVLHDWDDEDCGKLLANLRPAMKPGYSKLLINEYVIPAVKANWQATSLDIIMMADQSSRERTAGEWEAMLTKAGFKICKIWSSPIGGQALIECELSV</sequence>
<evidence type="ECO:0000313" key="1">
    <source>
        <dbReference type="EMBL" id="KAJ2981407.1"/>
    </source>
</evidence>
<reference evidence="1" key="1">
    <citation type="submission" date="2022-08" db="EMBL/GenBank/DDBJ databases">
        <title>Genome Sequence of Lecanicillium fungicola.</title>
        <authorList>
            <person name="Buettner E."/>
        </authorList>
    </citation>
    <scope>NUCLEOTIDE SEQUENCE</scope>
    <source>
        <strain evidence="1">Babe33</strain>
    </source>
</reference>
<organism evidence="1 2">
    <name type="scientific">Zarea fungicola</name>
    <dbReference type="NCBI Taxonomy" id="93591"/>
    <lineage>
        <taxon>Eukaryota</taxon>
        <taxon>Fungi</taxon>
        <taxon>Dikarya</taxon>
        <taxon>Ascomycota</taxon>
        <taxon>Pezizomycotina</taxon>
        <taxon>Sordariomycetes</taxon>
        <taxon>Hypocreomycetidae</taxon>
        <taxon>Hypocreales</taxon>
        <taxon>Cordycipitaceae</taxon>
        <taxon>Zarea</taxon>
    </lineage>
</organism>
<comment type="caution">
    <text evidence="1">The sequence shown here is derived from an EMBL/GenBank/DDBJ whole genome shotgun (WGS) entry which is preliminary data.</text>
</comment>
<name>A0ACC1NR60_9HYPO</name>
<dbReference type="EMBL" id="JANJQO010000132">
    <property type="protein sequence ID" value="KAJ2981407.1"/>
    <property type="molecule type" value="Genomic_DNA"/>
</dbReference>
<proteinExistence type="predicted"/>
<dbReference type="Proteomes" id="UP001143910">
    <property type="component" value="Unassembled WGS sequence"/>
</dbReference>
<keyword evidence="2" id="KW-1185">Reference proteome</keyword>